<keyword evidence="3" id="KW-1185">Reference proteome</keyword>
<evidence type="ECO:0000313" key="2">
    <source>
        <dbReference type="EMBL" id="KAF2073143.1"/>
    </source>
</evidence>
<name>A0A8J4PRP8_9MYCE</name>
<proteinExistence type="predicted"/>
<organism evidence="2 3">
    <name type="scientific">Polysphondylium violaceum</name>
    <dbReference type="NCBI Taxonomy" id="133409"/>
    <lineage>
        <taxon>Eukaryota</taxon>
        <taxon>Amoebozoa</taxon>
        <taxon>Evosea</taxon>
        <taxon>Eumycetozoa</taxon>
        <taxon>Dictyostelia</taxon>
        <taxon>Dictyosteliales</taxon>
        <taxon>Dictyosteliaceae</taxon>
        <taxon>Polysphondylium</taxon>
    </lineage>
</organism>
<protein>
    <submittedName>
        <fullName evidence="2">Uncharacterized protein</fullName>
    </submittedName>
</protein>
<keyword evidence="1" id="KW-0677">Repeat</keyword>
<reference evidence="2" key="1">
    <citation type="submission" date="2020-01" db="EMBL/GenBank/DDBJ databases">
        <title>Development of genomics and gene disruption for Polysphondylium violaceum indicates a role for the polyketide synthase stlB in stalk morphogenesis.</title>
        <authorList>
            <person name="Narita B."/>
            <person name="Kawabe Y."/>
            <person name="Kin K."/>
            <person name="Saito T."/>
            <person name="Gibbs R."/>
            <person name="Kuspa A."/>
            <person name="Muzny D."/>
            <person name="Queller D."/>
            <person name="Richards S."/>
            <person name="Strassman J."/>
            <person name="Sucgang R."/>
            <person name="Worley K."/>
            <person name="Schaap P."/>
        </authorList>
    </citation>
    <scope>NUCLEOTIDE SEQUENCE</scope>
    <source>
        <strain evidence="2">QSvi11</strain>
    </source>
</reference>
<dbReference type="Proteomes" id="UP000695562">
    <property type="component" value="Unassembled WGS sequence"/>
</dbReference>
<evidence type="ECO:0000256" key="1">
    <source>
        <dbReference type="ARBA" id="ARBA00022737"/>
    </source>
</evidence>
<sequence>MLNQLFYQLWRDRYIRVHIFNINRYNSHKSITIDLAFLLKGDTESSYQLLKNFVRDGLKITLEVQTNDDIIGFMYHLSRFKYLIHEIDFKRSSRLFVPDGFILDGVEKVVFPYEFSTQNLTRTLVSSSVKILDLGHCYSDITLAVDSLHPGLEELYAKTIASKIEYGTLPLSLRKLVISDYKHPLENGVLPDKLVHLKITNLVMGCSQDLVLPTTLRYLESSNLDLIDCCPSFVTQLHYTGVKPMTGKFLNSPPLSLTKMTYQTSVPLHEFSCHHLLLNLVSLEIMFDGQPPINLKKGDLQLPSLESLKLLSFHGNIQQDAIPISVQDLFLSFSNNQKILEECCLPSFNLSTLFINFSTITEKLPPKLFPNSLQSLKIESMSKKIMANNNLPQFLTKLEIYYSALPRKLIIPNTITSIVYLLCEVGNLSQNHFPVSLRSLEIESTPYFYNCIKLKNSLMEKLVNLAHLKLTPMRYEPNLRYPPNLSKLDVSFFLDEFKLDSNSIPQSVTQLKLAFLTSYQTISLDGIIPNSVRKLSLYGASCTNFDKDGLLPKNLQYLDFGVKCRDIYSLLFLPNSLLCIYNLPIIQTSSDTIDNQNLNNLSILHTSKRNYSHNFIDKHLKLPQYVKILNIK</sequence>
<gene>
    <name evidence="2" type="ORF">CYY_005532</name>
</gene>
<dbReference type="AlphaFoldDB" id="A0A8J4PRP8"/>
<evidence type="ECO:0000313" key="3">
    <source>
        <dbReference type="Proteomes" id="UP000695562"/>
    </source>
</evidence>
<dbReference type="OrthoDB" id="29321at2759"/>
<dbReference type="PANTHER" id="PTHR32134:SF180">
    <property type="entry name" value="FNIP REPEAT-CONTAINING PROTEIN"/>
    <property type="match status" value="1"/>
</dbReference>
<dbReference type="EMBL" id="AJWJ01000223">
    <property type="protein sequence ID" value="KAF2073143.1"/>
    <property type="molecule type" value="Genomic_DNA"/>
</dbReference>
<dbReference type="InterPro" id="IPR008615">
    <property type="entry name" value="FNIP"/>
</dbReference>
<dbReference type="InterPro" id="IPR051251">
    <property type="entry name" value="STK_FNIP-Repeat"/>
</dbReference>
<dbReference type="PANTHER" id="PTHR32134">
    <property type="entry name" value="FNIP REPEAT-CONTAINING PROTEIN"/>
    <property type="match status" value="1"/>
</dbReference>
<dbReference type="Pfam" id="PF05725">
    <property type="entry name" value="FNIP"/>
    <property type="match status" value="1"/>
</dbReference>
<accession>A0A8J4PRP8</accession>
<comment type="caution">
    <text evidence="2">The sequence shown here is derived from an EMBL/GenBank/DDBJ whole genome shotgun (WGS) entry which is preliminary data.</text>
</comment>